<reference evidence="2" key="1">
    <citation type="submission" date="2020-12" db="EMBL/GenBank/DDBJ databases">
        <authorList>
            <person name="Iha C."/>
        </authorList>
    </citation>
    <scope>NUCLEOTIDE SEQUENCE</scope>
</reference>
<feature type="region of interest" description="Disordered" evidence="1">
    <location>
        <begin position="102"/>
        <end position="135"/>
    </location>
</feature>
<sequence length="135" mass="14798">MALLGSVTHTSGASGMFAQVSEGTQLPRDPLGDAVSPIEDLNSRWEKIAEAEYAKDGATEGWSSDDDAQHETSDMAFIKKHPDVPVVENLEDLWKLSKLQQERKARQKKSEARAGHVMRDAPPLLPQCTQQALSS</sequence>
<comment type="caution">
    <text evidence="2">The sequence shown here is derived from an EMBL/GenBank/DDBJ whole genome shotgun (WGS) entry which is preliminary data.</text>
</comment>
<dbReference type="AlphaFoldDB" id="A0A8S1J607"/>
<evidence type="ECO:0000313" key="2">
    <source>
        <dbReference type="EMBL" id="CAD7701471.1"/>
    </source>
</evidence>
<dbReference type="EMBL" id="CAJHUC010001547">
    <property type="protein sequence ID" value="CAD7701471.1"/>
    <property type="molecule type" value="Genomic_DNA"/>
</dbReference>
<name>A0A8S1J607_9CHLO</name>
<proteinExistence type="predicted"/>
<protein>
    <submittedName>
        <fullName evidence="2">Uncharacterized protein</fullName>
    </submittedName>
</protein>
<evidence type="ECO:0000256" key="1">
    <source>
        <dbReference type="SAM" id="MobiDB-lite"/>
    </source>
</evidence>
<accession>A0A8S1J607</accession>
<gene>
    <name evidence="2" type="ORF">OSTQU699_LOCUS6830</name>
</gene>
<keyword evidence="3" id="KW-1185">Reference proteome</keyword>
<feature type="region of interest" description="Disordered" evidence="1">
    <location>
        <begin position="1"/>
        <end position="38"/>
    </location>
</feature>
<evidence type="ECO:0000313" key="3">
    <source>
        <dbReference type="Proteomes" id="UP000708148"/>
    </source>
</evidence>
<dbReference type="Proteomes" id="UP000708148">
    <property type="component" value="Unassembled WGS sequence"/>
</dbReference>
<organism evidence="2 3">
    <name type="scientific">Ostreobium quekettii</name>
    <dbReference type="NCBI Taxonomy" id="121088"/>
    <lineage>
        <taxon>Eukaryota</taxon>
        <taxon>Viridiplantae</taxon>
        <taxon>Chlorophyta</taxon>
        <taxon>core chlorophytes</taxon>
        <taxon>Ulvophyceae</taxon>
        <taxon>TCBD clade</taxon>
        <taxon>Bryopsidales</taxon>
        <taxon>Ostreobineae</taxon>
        <taxon>Ostreobiaceae</taxon>
        <taxon>Ostreobium</taxon>
    </lineage>
</organism>
<dbReference type="OrthoDB" id="270720at2759"/>
<feature type="compositionally biased region" description="Basic and acidic residues" evidence="1">
    <location>
        <begin position="102"/>
        <end position="119"/>
    </location>
</feature>